<dbReference type="InterPro" id="IPR001501">
    <property type="entry name" value="Ni-dep_hyd_lsu"/>
</dbReference>
<organism evidence="1 2">
    <name type="scientific">Amycolatopsis heterodermiae</name>
    <dbReference type="NCBI Taxonomy" id="3110235"/>
    <lineage>
        <taxon>Bacteria</taxon>
        <taxon>Bacillati</taxon>
        <taxon>Actinomycetota</taxon>
        <taxon>Actinomycetes</taxon>
        <taxon>Pseudonocardiales</taxon>
        <taxon>Pseudonocardiaceae</taxon>
        <taxon>Amycolatopsis</taxon>
    </lineage>
</organism>
<dbReference type="SUPFAM" id="SSF56762">
    <property type="entry name" value="HydB/Nqo4-like"/>
    <property type="match status" value="1"/>
</dbReference>
<dbReference type="PANTHER" id="PTHR42958">
    <property type="entry name" value="HYDROGENASE-2 LARGE CHAIN"/>
    <property type="match status" value="1"/>
</dbReference>
<dbReference type="RefSeq" id="WP_323329042.1">
    <property type="nucleotide sequence ID" value="NZ_JAYFSI010000004.1"/>
</dbReference>
<comment type="caution">
    <text evidence="1">The sequence shown here is derived from an EMBL/GenBank/DDBJ whole genome shotgun (WGS) entry which is preliminary data.</text>
</comment>
<dbReference type="Gene3D" id="1.10.645.10">
    <property type="entry name" value="Cytochrome-c3 Hydrogenase, chain B"/>
    <property type="match status" value="1"/>
</dbReference>
<dbReference type="InterPro" id="IPR050867">
    <property type="entry name" value="NiFe/NiFeSe_hydrgnase_LSU"/>
</dbReference>
<evidence type="ECO:0000313" key="2">
    <source>
        <dbReference type="Proteomes" id="UP001304298"/>
    </source>
</evidence>
<dbReference type="PANTHER" id="PTHR42958:SF4">
    <property type="entry name" value="HYDROGENASE EXPRESSION_FORMATION PROTEIN HUPK"/>
    <property type="match status" value="1"/>
</dbReference>
<dbReference type="Proteomes" id="UP001304298">
    <property type="component" value="Unassembled WGS sequence"/>
</dbReference>
<protein>
    <submittedName>
        <fullName evidence="1">Nickel-dependent hydrogenase large subunit</fullName>
    </submittedName>
</protein>
<keyword evidence="2" id="KW-1185">Reference proteome</keyword>
<evidence type="ECO:0000313" key="1">
    <source>
        <dbReference type="EMBL" id="MEA5361679.1"/>
    </source>
</evidence>
<sequence>MTDKGVSTKGRTDLVEMAWDPITRIVGSLGIYTKIDWAAKRVVECHSTSSVFRGYSIFMKGKDPRDAHFITSRICGICGDNHATCSVYAQNMAYGVRPPHLGEWILNLGEAAEYMFDHNIFQENLVGVDYCEKMVAETNPGVLEQANRTEAPHARDHGYKTIGDIMRSLNPLEGEFYREALQVSRSTREMFCLMEGRHVHPSTLYPGGVGTVATVQLFTDYLTRLMRYVEFMKRCLPMHDDLFDFFYEAIPGYEEVGRRRILLGCWGSLNDPEHCDFSYENMESWGRKMFVTPGVVVDGKLVTTSLLDINLGIRILLGSSFYEDWADQPMFVTQDPLGNPVDQRHPWNQHTIPRPAKRDFDSKYSWTMSPRWFDGKDHLALDTGGGPIARLWVTALAGLVDTPYVKSTGHSVTINLPRTATKPEVSFEWKIPQWSNALERNRARTYFQAYSAAMALHFAEQALGEVRKGNTKTWEPFKVPDEGVSCGFTEAVRGVLSHHMVIKGGKIANYHPYPPTPWNGSVRDNFGTPGPYEDAVQNTPIFEENTQENFKGIDIMRAVRSFDPCLPCGVHMYTGKGKVVERLHTPHAFGGEIA</sequence>
<dbReference type="EMBL" id="JAYFSI010000004">
    <property type="protein sequence ID" value="MEA5361679.1"/>
    <property type="molecule type" value="Genomic_DNA"/>
</dbReference>
<dbReference type="InterPro" id="IPR029014">
    <property type="entry name" value="NiFe-Hase_large"/>
</dbReference>
<dbReference type="Pfam" id="PF00374">
    <property type="entry name" value="NiFeSe_Hases"/>
    <property type="match status" value="2"/>
</dbReference>
<accession>A0ABU5R791</accession>
<gene>
    <name evidence="1" type="ORF">VA596_19210</name>
</gene>
<reference evidence="1 2" key="1">
    <citation type="submission" date="2023-12" db="EMBL/GenBank/DDBJ databases">
        <title>Amycolatopsis sp. V23-08.</title>
        <authorList>
            <person name="Somphong A."/>
        </authorList>
    </citation>
    <scope>NUCLEOTIDE SEQUENCE [LARGE SCALE GENOMIC DNA]</scope>
    <source>
        <strain evidence="1 2">V23-08</strain>
    </source>
</reference>
<proteinExistence type="predicted"/>
<name>A0ABU5R791_9PSEU</name>